<dbReference type="OrthoDB" id="10318325at2759"/>
<proteinExistence type="predicted"/>
<dbReference type="EMBL" id="MWPZ01000003">
    <property type="protein sequence ID" value="TID01829.1"/>
    <property type="molecule type" value="Genomic_DNA"/>
</dbReference>
<accession>A0A4T0W8P3</accession>
<evidence type="ECO:0000313" key="2">
    <source>
        <dbReference type="Proteomes" id="UP000305883"/>
    </source>
</evidence>
<dbReference type="Proteomes" id="UP000305883">
    <property type="component" value="Unassembled WGS sequence"/>
</dbReference>
<evidence type="ECO:0000313" key="1">
    <source>
        <dbReference type="EMBL" id="TID01829.1"/>
    </source>
</evidence>
<gene>
    <name evidence="1" type="ORF">CH35J_004041</name>
</gene>
<dbReference type="AlphaFoldDB" id="A0A4T0W8P3"/>
<sequence length="75" mass="8586">MTLLDTFVPSAQTENTNIHVQTIFKDMFVYTTWTRIRTTRFCGMSCRKDRMDRIAVDGVEEALPSQLASMAGSRH</sequence>
<organism evidence="1 2">
    <name type="scientific">Colletotrichum higginsianum</name>
    <dbReference type="NCBI Taxonomy" id="80884"/>
    <lineage>
        <taxon>Eukaryota</taxon>
        <taxon>Fungi</taxon>
        <taxon>Dikarya</taxon>
        <taxon>Ascomycota</taxon>
        <taxon>Pezizomycotina</taxon>
        <taxon>Sordariomycetes</taxon>
        <taxon>Hypocreomycetidae</taxon>
        <taxon>Glomerellales</taxon>
        <taxon>Glomerellaceae</taxon>
        <taxon>Colletotrichum</taxon>
        <taxon>Colletotrichum destructivum species complex</taxon>
    </lineage>
</organism>
<reference evidence="1 2" key="1">
    <citation type="journal article" date="2019" name="Genome Biol. Evol.">
        <title>Genomic Plasticity Mediated by Transposable Elements in the Plant Pathogenic Fungus Colletotrichum higginsianum.</title>
        <authorList>
            <person name="Tsushima A."/>
            <person name="Gan P."/>
            <person name="Kumakura N."/>
            <person name="Narusaka M."/>
            <person name="Takano Y."/>
            <person name="Narusaka Y."/>
            <person name="Shirasu K."/>
        </authorList>
    </citation>
    <scope>NUCLEOTIDE SEQUENCE [LARGE SCALE GENOMIC DNA]</scope>
    <source>
        <strain evidence="1 2">MAFF305635-RFP</strain>
    </source>
</reference>
<comment type="caution">
    <text evidence="1">The sequence shown here is derived from an EMBL/GenBank/DDBJ whole genome shotgun (WGS) entry which is preliminary data.</text>
</comment>
<name>A0A4T0W8P3_9PEZI</name>
<protein>
    <submittedName>
        <fullName evidence="1">Uncharacterized protein</fullName>
    </submittedName>
</protein>